<protein>
    <recommendedName>
        <fullName evidence="5 6">Diaminopimelate decarboxylase</fullName>
        <shortName evidence="5">DAP decarboxylase</shortName>
        <shortName evidence="5">DAPDC</shortName>
        <ecNumber evidence="5 6">4.1.1.20</ecNumber>
    </recommendedName>
</protein>
<sequence length="421" mass="45478">MDHFEIKNGEVHAENIALSKIADEVGTPCYVYSKATLVRHARVFADALSHLPSKHIAFAIKANPNLAVLRVMANEGYGADVVSAGELARALAAGMAAEDIVFSGVGKSRAEMDYALEQNIGQFNIESEDEGVELSAVALAQNKVADCVLRINPDVDAGTHAKISTGKSENKFGVPIHWAEEIFDRLAKQKGLNLRGLALHIGSQLSDLKPLEIAFTKIGELVKKLRANGHMITHVDLGGGLGVPYRKGEILPSPAEYGEMVGRVCGDWNVCLMFEPGRVIPANAGVLLTRVIRVKRGMINPFVVVDAAMNDLARPSLYDAWHDFDAICPNGQRMTANIVGPICETGDTFAMGRDIDEVKSGDLAIFRTAGAYGATMASTYNSRPMVPETLVDGDRYAIVANRIEPQAILAEEQVPEWLMGE</sequence>
<dbReference type="Proteomes" id="UP000242561">
    <property type="component" value="Chromosome"/>
</dbReference>
<evidence type="ECO:0000256" key="4">
    <source>
        <dbReference type="ARBA" id="ARBA00023239"/>
    </source>
</evidence>
<feature type="binding site" evidence="5">
    <location>
        <position position="372"/>
    </location>
    <ligand>
        <name>pyridoxal 5'-phosphate</name>
        <dbReference type="ChEBI" id="CHEBI:597326"/>
    </ligand>
</feature>
<dbReference type="STRING" id="1913578.LPB140_04030"/>
<dbReference type="Pfam" id="PF00278">
    <property type="entry name" value="Orn_DAP_Arg_deC"/>
    <property type="match status" value="1"/>
</dbReference>
<evidence type="ECO:0000256" key="7">
    <source>
        <dbReference type="PIRSR" id="PIRSR600183-50"/>
    </source>
</evidence>
<dbReference type="RefSeq" id="WP_072558764.1">
    <property type="nucleotide sequence ID" value="NZ_CP018154.1"/>
</dbReference>
<dbReference type="PROSITE" id="PS00879">
    <property type="entry name" value="ODR_DC_2_2"/>
    <property type="match status" value="1"/>
</dbReference>
<evidence type="ECO:0000256" key="5">
    <source>
        <dbReference type="HAMAP-Rule" id="MF_02120"/>
    </source>
</evidence>
<dbReference type="InterPro" id="IPR022657">
    <property type="entry name" value="De-COase2_CS"/>
</dbReference>
<comment type="catalytic activity">
    <reaction evidence="5 8">
        <text>meso-2,6-diaminopimelate + H(+) = L-lysine + CO2</text>
        <dbReference type="Rhea" id="RHEA:15101"/>
        <dbReference type="ChEBI" id="CHEBI:15378"/>
        <dbReference type="ChEBI" id="CHEBI:16526"/>
        <dbReference type="ChEBI" id="CHEBI:32551"/>
        <dbReference type="ChEBI" id="CHEBI:57791"/>
        <dbReference type="EC" id="4.1.1.20"/>
    </reaction>
</comment>
<dbReference type="EC" id="4.1.1.20" evidence="5 6"/>
<dbReference type="InterPro" id="IPR009006">
    <property type="entry name" value="Ala_racemase/Decarboxylase_C"/>
</dbReference>
<accession>A0A1L3JAF5</accession>
<keyword evidence="3 5" id="KW-0663">Pyridoxal phosphate</keyword>
<dbReference type="Pfam" id="PF02784">
    <property type="entry name" value="Orn_Arg_deC_N"/>
    <property type="match status" value="1"/>
</dbReference>
<feature type="binding site" evidence="5">
    <location>
        <position position="278"/>
    </location>
    <ligand>
        <name>substrate</name>
    </ligand>
</feature>
<dbReference type="GO" id="GO:0008836">
    <property type="term" value="F:diaminopimelate decarboxylase activity"/>
    <property type="evidence" value="ECO:0007669"/>
    <property type="project" value="UniProtKB-UniRule"/>
</dbReference>
<feature type="binding site" evidence="5">
    <location>
        <position position="344"/>
    </location>
    <ligand>
        <name>substrate</name>
    </ligand>
</feature>
<comment type="similarity">
    <text evidence="5">Belongs to the Orn/Lys/Arg decarboxylase class-II family. LysA subfamily.</text>
</comment>
<name>A0A1L3JAF5_9SPHN</name>
<feature type="binding site" evidence="5">
    <location>
        <position position="372"/>
    </location>
    <ligand>
        <name>substrate</name>
    </ligand>
</feature>
<evidence type="ECO:0000256" key="8">
    <source>
        <dbReference type="RuleBase" id="RU003738"/>
    </source>
</evidence>
<dbReference type="GO" id="GO:0030170">
    <property type="term" value="F:pyridoxal phosphate binding"/>
    <property type="evidence" value="ECO:0007669"/>
    <property type="project" value="UniProtKB-UniRule"/>
</dbReference>
<dbReference type="SUPFAM" id="SSF50621">
    <property type="entry name" value="Alanine racemase C-terminal domain-like"/>
    <property type="match status" value="1"/>
</dbReference>
<dbReference type="NCBIfam" id="TIGR01048">
    <property type="entry name" value="lysA"/>
    <property type="match status" value="1"/>
</dbReference>
<feature type="binding site" evidence="5">
    <location>
        <position position="314"/>
    </location>
    <ligand>
        <name>substrate</name>
    </ligand>
</feature>
<evidence type="ECO:0000259" key="9">
    <source>
        <dbReference type="Pfam" id="PF00278"/>
    </source>
</evidence>
<evidence type="ECO:0000256" key="3">
    <source>
        <dbReference type="ARBA" id="ARBA00022898"/>
    </source>
</evidence>
<dbReference type="SUPFAM" id="SSF51419">
    <property type="entry name" value="PLP-binding barrel"/>
    <property type="match status" value="1"/>
</dbReference>
<evidence type="ECO:0000256" key="2">
    <source>
        <dbReference type="ARBA" id="ARBA00022793"/>
    </source>
</evidence>
<dbReference type="EMBL" id="CP018154">
    <property type="protein sequence ID" value="APG62114.1"/>
    <property type="molecule type" value="Genomic_DNA"/>
</dbReference>
<evidence type="ECO:0000259" key="10">
    <source>
        <dbReference type="Pfam" id="PF02784"/>
    </source>
</evidence>
<keyword evidence="4 5" id="KW-0456">Lyase</keyword>
<keyword evidence="12" id="KW-1185">Reference proteome</keyword>
<dbReference type="InterPro" id="IPR029066">
    <property type="entry name" value="PLP-binding_barrel"/>
</dbReference>
<dbReference type="InterPro" id="IPR000183">
    <property type="entry name" value="Orn/DAP/Arg_de-COase"/>
</dbReference>
<evidence type="ECO:0000256" key="6">
    <source>
        <dbReference type="NCBIfam" id="TIGR01048"/>
    </source>
</evidence>
<feature type="binding site" evidence="5">
    <location>
        <position position="318"/>
    </location>
    <ligand>
        <name>substrate</name>
    </ligand>
</feature>
<organism evidence="11 12">
    <name type="scientific">Sphingorhabdus lutea</name>
    <dbReference type="NCBI Taxonomy" id="1913578"/>
    <lineage>
        <taxon>Bacteria</taxon>
        <taxon>Pseudomonadati</taxon>
        <taxon>Pseudomonadota</taxon>
        <taxon>Alphaproteobacteria</taxon>
        <taxon>Sphingomonadales</taxon>
        <taxon>Sphingomonadaceae</taxon>
        <taxon>Sphingorhabdus</taxon>
    </lineage>
</organism>
<evidence type="ECO:0000313" key="12">
    <source>
        <dbReference type="Proteomes" id="UP000242561"/>
    </source>
</evidence>
<feature type="active site" description="Proton donor" evidence="7">
    <location>
        <position position="343"/>
    </location>
</feature>
<dbReference type="InterPro" id="IPR022644">
    <property type="entry name" value="De-COase2_N"/>
</dbReference>
<dbReference type="PROSITE" id="PS00878">
    <property type="entry name" value="ODR_DC_2_1"/>
    <property type="match status" value="1"/>
</dbReference>
<dbReference type="PANTHER" id="PTHR43727:SF2">
    <property type="entry name" value="GROUP IV DECARBOXYLASE"/>
    <property type="match status" value="1"/>
</dbReference>
<dbReference type="Gene3D" id="2.40.37.10">
    <property type="entry name" value="Lyase, Ornithine Decarboxylase, Chain A, domain 1"/>
    <property type="match status" value="1"/>
</dbReference>
<keyword evidence="5 8" id="KW-0457">Lysine biosynthesis</keyword>
<feature type="domain" description="Orn/DAP/Arg decarboxylase 2 C-terminal" evidence="9">
    <location>
        <begin position="29"/>
        <end position="370"/>
    </location>
</feature>
<dbReference type="UniPathway" id="UPA00034">
    <property type="reaction ID" value="UER00027"/>
</dbReference>
<dbReference type="OrthoDB" id="9802241at2"/>
<comment type="subunit">
    <text evidence="5">Homodimer.</text>
</comment>
<dbReference type="InterPro" id="IPR002986">
    <property type="entry name" value="DAP_deCOOHase_LysA"/>
</dbReference>
<feature type="modified residue" description="N6-(pyridoxal phosphate)lysine" evidence="5 7">
    <location>
        <position position="61"/>
    </location>
</feature>
<dbReference type="Gene3D" id="3.20.20.10">
    <property type="entry name" value="Alanine racemase"/>
    <property type="match status" value="1"/>
</dbReference>
<feature type="domain" description="Orn/DAP/Arg decarboxylase 2 N-terminal" evidence="10">
    <location>
        <begin position="44"/>
        <end position="280"/>
    </location>
</feature>
<dbReference type="PANTHER" id="PTHR43727">
    <property type="entry name" value="DIAMINOPIMELATE DECARBOXYLASE"/>
    <property type="match status" value="1"/>
</dbReference>
<comment type="pathway">
    <text evidence="5 8">Amino-acid biosynthesis; L-lysine biosynthesis via DAP pathway; L-lysine from DL-2,6-diaminopimelate: step 1/1.</text>
</comment>
<feature type="binding site" evidence="5">
    <location>
        <position position="240"/>
    </location>
    <ligand>
        <name>pyridoxal 5'-phosphate</name>
        <dbReference type="ChEBI" id="CHEBI:597326"/>
    </ligand>
</feature>
<dbReference type="AlphaFoldDB" id="A0A1L3JAF5"/>
<dbReference type="PRINTS" id="PR01181">
    <property type="entry name" value="DAPDCRBXLASE"/>
</dbReference>
<comment type="function">
    <text evidence="5">Specifically catalyzes the decarboxylation of meso-diaminopimelate (meso-DAP) to L-lysine.</text>
</comment>
<feature type="binding site" evidence="5">
    <location>
        <begin position="275"/>
        <end position="278"/>
    </location>
    <ligand>
        <name>pyridoxal 5'-phosphate</name>
        <dbReference type="ChEBI" id="CHEBI:597326"/>
    </ligand>
</feature>
<evidence type="ECO:0000313" key="11">
    <source>
        <dbReference type="EMBL" id="APG62114.1"/>
    </source>
</evidence>
<dbReference type="PRINTS" id="PR01179">
    <property type="entry name" value="ODADCRBXLASE"/>
</dbReference>
<dbReference type="InterPro" id="IPR022643">
    <property type="entry name" value="De-COase2_C"/>
</dbReference>
<dbReference type="KEGG" id="sphl:LPB140_04030"/>
<reference evidence="11 12" key="1">
    <citation type="submission" date="2016-11" db="EMBL/GenBank/DDBJ databases">
        <title>Sphingorhabdus sp. LPB0140, isolated from marine environment.</title>
        <authorList>
            <person name="Kim E."/>
            <person name="Yi H."/>
        </authorList>
    </citation>
    <scope>NUCLEOTIDE SEQUENCE [LARGE SCALE GENOMIC DNA]</scope>
    <source>
        <strain evidence="11 12">LPB0140</strain>
    </source>
</reference>
<keyword evidence="5" id="KW-0028">Amino-acid biosynthesis</keyword>
<keyword evidence="2 5" id="KW-0210">Decarboxylase</keyword>
<proteinExistence type="inferred from homology"/>
<comment type="cofactor">
    <cofactor evidence="1 5 7 8">
        <name>pyridoxal 5'-phosphate</name>
        <dbReference type="ChEBI" id="CHEBI:597326"/>
    </cofactor>
</comment>
<dbReference type="FunFam" id="3.20.20.10:FF:000003">
    <property type="entry name" value="Diaminopimelate decarboxylase"/>
    <property type="match status" value="1"/>
</dbReference>
<gene>
    <name evidence="5" type="primary">lysA</name>
    <name evidence="11" type="ORF">LPB140_04030</name>
</gene>
<evidence type="ECO:0000256" key="1">
    <source>
        <dbReference type="ARBA" id="ARBA00001933"/>
    </source>
</evidence>
<dbReference type="InterPro" id="IPR022653">
    <property type="entry name" value="De-COase2_pyr-phos_BS"/>
</dbReference>
<dbReference type="GO" id="GO:0009089">
    <property type="term" value="P:lysine biosynthetic process via diaminopimelate"/>
    <property type="evidence" value="ECO:0007669"/>
    <property type="project" value="UniProtKB-UniRule"/>
</dbReference>
<dbReference type="HAMAP" id="MF_02120">
    <property type="entry name" value="LysA"/>
    <property type="match status" value="1"/>
</dbReference>
<dbReference type="CDD" id="cd06828">
    <property type="entry name" value="PLPDE_III_DapDC"/>
    <property type="match status" value="1"/>
</dbReference>